<gene>
    <name evidence="1" type="ORF">Fcan01_00304</name>
</gene>
<accession>A0A226EWE2</accession>
<dbReference type="AlphaFoldDB" id="A0A226EWE2"/>
<organism evidence="1 2">
    <name type="scientific">Folsomia candida</name>
    <name type="common">Springtail</name>
    <dbReference type="NCBI Taxonomy" id="158441"/>
    <lineage>
        <taxon>Eukaryota</taxon>
        <taxon>Metazoa</taxon>
        <taxon>Ecdysozoa</taxon>
        <taxon>Arthropoda</taxon>
        <taxon>Hexapoda</taxon>
        <taxon>Collembola</taxon>
        <taxon>Entomobryomorpha</taxon>
        <taxon>Isotomoidea</taxon>
        <taxon>Isotomidae</taxon>
        <taxon>Proisotominae</taxon>
        <taxon>Folsomia</taxon>
    </lineage>
</organism>
<keyword evidence="2" id="KW-1185">Reference proteome</keyword>
<protein>
    <submittedName>
        <fullName evidence="1">Uncharacterized protein</fullName>
    </submittedName>
</protein>
<comment type="caution">
    <text evidence="1">The sequence shown here is derived from an EMBL/GenBank/DDBJ whole genome shotgun (WGS) entry which is preliminary data.</text>
</comment>
<sequence length="188" mass="21264">METVHEPLAMIYDPQEIDTGLILFPGTTLLPPGSLKLSMIHQLRKILHLLGNEDEVTTPDNHTWTFDTFVEAFVDAAQICEGTESFLKHHNIMNYTGPTTDVRSEEYEGLAAYLERNNLTCRDNASDYNMWRNVAPFIKQGLTSIGEMFTACALGGRTYNCSDIFLNSYTELGRSFTFNGIPEKTVRR</sequence>
<reference evidence="1 2" key="1">
    <citation type="submission" date="2015-12" db="EMBL/GenBank/DDBJ databases">
        <title>The genome of Folsomia candida.</title>
        <authorList>
            <person name="Faddeeva A."/>
            <person name="Derks M.F."/>
            <person name="Anvar Y."/>
            <person name="Smit S."/>
            <person name="Van Straalen N."/>
            <person name="Roelofs D."/>
        </authorList>
    </citation>
    <scope>NUCLEOTIDE SEQUENCE [LARGE SCALE GENOMIC DNA]</scope>
    <source>
        <strain evidence="1 2">VU population</strain>
        <tissue evidence="1">Whole body</tissue>
    </source>
</reference>
<evidence type="ECO:0000313" key="2">
    <source>
        <dbReference type="Proteomes" id="UP000198287"/>
    </source>
</evidence>
<dbReference type="EMBL" id="LNIX01000001">
    <property type="protein sequence ID" value="OXA61488.1"/>
    <property type="molecule type" value="Genomic_DNA"/>
</dbReference>
<proteinExistence type="predicted"/>
<dbReference type="Proteomes" id="UP000198287">
    <property type="component" value="Unassembled WGS sequence"/>
</dbReference>
<evidence type="ECO:0000313" key="1">
    <source>
        <dbReference type="EMBL" id="OXA61488.1"/>
    </source>
</evidence>
<name>A0A226EWE2_FOLCA</name>